<dbReference type="Pfam" id="PF03495">
    <property type="entry name" value="Binary_toxB"/>
    <property type="match status" value="1"/>
</dbReference>
<dbReference type="GO" id="GO:0005576">
    <property type="term" value="C:extracellular region"/>
    <property type="evidence" value="ECO:0007669"/>
    <property type="project" value="InterPro"/>
</dbReference>
<accession>A0A4U3A2Z0</accession>
<name>A0A4U3A2Z0_BACMY</name>
<dbReference type="Pfam" id="PF17476">
    <property type="entry name" value="Binary_toxB_3"/>
    <property type="match status" value="1"/>
</dbReference>
<dbReference type="AlphaFoldDB" id="A0A4U3A2Z0"/>
<evidence type="ECO:0000259" key="4">
    <source>
        <dbReference type="Pfam" id="PF17476"/>
    </source>
</evidence>
<dbReference type="InterPro" id="IPR035331">
    <property type="entry name" value="Binary_toxB_3"/>
</dbReference>
<feature type="region of interest" description="Disordered" evidence="1">
    <location>
        <begin position="228"/>
        <end position="292"/>
    </location>
</feature>
<feature type="non-terminal residue" evidence="5">
    <location>
        <position position="1"/>
    </location>
</feature>
<dbReference type="Gene3D" id="2.60.40.1790">
    <property type="entry name" value="Fungal immunomodulatory protein Fve"/>
    <property type="match status" value="1"/>
</dbReference>
<reference evidence="5 6" key="1">
    <citation type="journal article" date="2019" name="Environ. Microbiol.">
        <title>An active ?-lactamase is a part of an orchestrated cell wall stress resistance network of Bacillus subtilis and related rhizosphere species.</title>
        <authorList>
            <person name="Bucher T."/>
            <person name="Keren-Paz A."/>
            <person name="Hausser J."/>
            <person name="Olender T."/>
            <person name="Cytryn E."/>
            <person name="Kolodkin-Gal I."/>
        </authorList>
    </citation>
    <scope>NUCLEOTIDE SEQUENCE [LARGE SCALE GENOMIC DNA]</scope>
    <source>
        <strain evidence="5 6">I186</strain>
    </source>
</reference>
<feature type="domain" description="Protective antigen heptamerisation" evidence="3">
    <location>
        <begin position="213"/>
        <end position="401"/>
    </location>
</feature>
<comment type="caution">
    <text evidence="5">The sequence shown here is derived from an EMBL/GenBank/DDBJ whole genome shotgun (WGS) entry which is preliminary data.</text>
</comment>
<dbReference type="Gene3D" id="2.60.120.260">
    <property type="entry name" value="Galactose-binding domain-like"/>
    <property type="match status" value="1"/>
</dbReference>
<dbReference type="InterPro" id="IPR037149">
    <property type="entry name" value="PA_heptamer_dom_sf"/>
</dbReference>
<evidence type="ECO:0000313" key="5">
    <source>
        <dbReference type="EMBL" id="TKI82296.1"/>
    </source>
</evidence>
<evidence type="ECO:0000313" key="6">
    <source>
        <dbReference type="Proteomes" id="UP000305524"/>
    </source>
</evidence>
<feature type="compositionally biased region" description="Low complexity" evidence="1">
    <location>
        <begin position="268"/>
        <end position="288"/>
    </location>
</feature>
<dbReference type="SUPFAM" id="SSF49785">
    <property type="entry name" value="Galactose-binding domain-like"/>
    <property type="match status" value="1"/>
</dbReference>
<dbReference type="Proteomes" id="UP000305524">
    <property type="component" value="Unassembled WGS sequence"/>
</dbReference>
<dbReference type="InterPro" id="IPR036344">
    <property type="entry name" value="FIP_sf"/>
</dbReference>
<dbReference type="Gene3D" id="2.60.120.240">
    <property type="entry name" value="Protective antigen, heptamerisation domain"/>
    <property type="match status" value="1"/>
</dbReference>
<dbReference type="RefSeq" id="WP_137058573.1">
    <property type="nucleotide sequence ID" value="NZ_SZOD01000580.1"/>
</dbReference>
<feature type="domain" description="Protective antigen Ca-binding" evidence="2">
    <location>
        <begin position="135"/>
        <end position="210"/>
    </location>
</feature>
<proteinExistence type="predicted"/>
<dbReference type="SUPFAM" id="SSF101542">
    <property type="entry name" value="Fungal immunomodulatory protein, FIP"/>
    <property type="match status" value="1"/>
</dbReference>
<feature type="domain" description="Clostridial binary toxin B/anthrax toxin PA" evidence="4">
    <location>
        <begin position="414"/>
        <end position="514"/>
    </location>
</feature>
<dbReference type="Gene3D" id="3.90.182.10">
    <property type="entry name" value="Toxin - Anthrax Protective Antigen,domain 1"/>
    <property type="match status" value="1"/>
</dbReference>
<dbReference type="SUPFAM" id="SSF56988">
    <property type="entry name" value="Anthrax protective antigen"/>
    <property type="match status" value="1"/>
</dbReference>
<dbReference type="InterPro" id="IPR008979">
    <property type="entry name" value="Galactose-bd-like_sf"/>
</dbReference>
<evidence type="ECO:0000259" key="3">
    <source>
        <dbReference type="Pfam" id="PF17475"/>
    </source>
</evidence>
<protein>
    <submittedName>
        <fullName evidence="5">Uncharacterized protein</fullName>
    </submittedName>
</protein>
<dbReference type="PRINTS" id="PR01391">
    <property type="entry name" value="BINARYTOXINB"/>
</dbReference>
<gene>
    <name evidence="5" type="ORF">FC701_21965</name>
</gene>
<organism evidence="5 6">
    <name type="scientific">Bacillus mycoides</name>
    <dbReference type="NCBI Taxonomy" id="1405"/>
    <lineage>
        <taxon>Bacteria</taxon>
        <taxon>Bacillati</taxon>
        <taxon>Bacillota</taxon>
        <taxon>Bacilli</taxon>
        <taxon>Bacillales</taxon>
        <taxon>Bacillaceae</taxon>
        <taxon>Bacillus</taxon>
        <taxon>Bacillus cereus group</taxon>
    </lineage>
</organism>
<dbReference type="InterPro" id="IPR003896">
    <property type="entry name" value="Bacterial_exotoxin_B"/>
</dbReference>
<sequence>KKDSNLSLEERQLTLIPSLENETVRSARWLGFIKPKTTDEYIFSTPFNHEMLIQIGNQIVNLGRKITLEKDKVYPIRIESKFEGNANNIITCELYWSYSGKKEIITQGCLLVPDLKNTEDYPQTSLFGDVADDNQDSDKDYIPDDWEINGYTYIGASVVAWSDDYEGTYTKYVSNPYQMHTVADPYTDLEKVSGQIDRAISREAWNPLVAAYPVVGVGMEELILSSTENFTTTENHTTASSKTESNTEGASFDGGASQKDGLFGGITGNYSHTTSTTNSTEDSSGTTTQINKGDSGYLNANVRYYNAGSAPIYQVTPTTNFVLDGATINTITVPYSNIGDSLVPNSTYPAAEQHAIALTTIDGSTPITINYDELTKLQQGENLILETTQTAGLYGTYQDGNFVILDTNDWDPIVEQIKACSASFILDTGSEVLERAVAAKDYTNPNDFTPEATVGDAIYLAFGATKEDNLIYYKDTPIYESAVELVYDENTASDIQEQLDNSDSKSVYEMKIKPGMNILIKCPEIFDDANGASSNSAFSWTHVTTGQAGVEGTGYSVNSTSTTYGTWNLNLEQDTRYILSMYVKTSDNNEHQIKLGVGNGDISTYTLIQNYTVNNEWQRIEFEFNPAIDISKFKGVALQSIDGSTIYFDDIAITKLNPQITEESIQEAHTVQSWNEVPYYDTGDYTLNGVFLHVEPDIVCDYKLVANDEDEGTQPGYPRDTNGNVQVNFTEYGGEGFFPNTHIQVYAVYPELDPVLVAEWLPDDSSSLKVNPLSNE</sequence>
<dbReference type="InterPro" id="IPR027439">
    <property type="entry name" value="PA_heptamer_dom"/>
</dbReference>
<feature type="compositionally biased region" description="Low complexity" evidence="1">
    <location>
        <begin position="228"/>
        <end position="243"/>
    </location>
</feature>
<dbReference type="GO" id="GO:0051260">
    <property type="term" value="P:protein homooligomerization"/>
    <property type="evidence" value="ECO:0007669"/>
    <property type="project" value="InterPro"/>
</dbReference>
<dbReference type="Gene3D" id="3.10.20.110">
    <property type="match status" value="1"/>
</dbReference>
<dbReference type="InterPro" id="IPR053742">
    <property type="entry name" value="Fungal_ImmunoLectin_sf"/>
</dbReference>
<evidence type="ECO:0000259" key="2">
    <source>
        <dbReference type="Pfam" id="PF03495"/>
    </source>
</evidence>
<dbReference type="Pfam" id="PF17475">
    <property type="entry name" value="Binary_toxB_2"/>
    <property type="match status" value="1"/>
</dbReference>
<evidence type="ECO:0000256" key="1">
    <source>
        <dbReference type="SAM" id="MobiDB-lite"/>
    </source>
</evidence>
<dbReference type="EMBL" id="SZOD01000580">
    <property type="protein sequence ID" value="TKI82296.1"/>
    <property type="molecule type" value="Genomic_DNA"/>
</dbReference>
<dbReference type="InterPro" id="IPR035088">
    <property type="entry name" value="PA_Ca-bd"/>
</dbReference>